<keyword evidence="1" id="KW-0812">Transmembrane</keyword>
<proteinExistence type="predicted"/>
<dbReference type="HOGENOM" id="CLU_037944_0_0_7"/>
<sequence length="365" mass="38890">MFDTGILDTVIGLFFLYALLALVNSALVELVIGYANLRGENLFRTLKSLLPCDKGCMVSAETLYAHGAIAAMSPEGMAPGRPSYLPPALLVDVLSQTLFNSQAVQQASDTAQSELDALKAAVLADPAPAPAKELILLAIERAQRATGTAAEQLAAFRAALEELFNDSVERAQGWFKRRVQLISLGLSLVLCVAVNADTIQIARTLNSDPELRKSVVEMAVKTLQERAEAENATAATNNTAVETHNTTALLAGTCPESTALYKQYQANGTTPPNELTANVLSCLDASLQQHADTLLSTFPLGWHDAPRPATPSSRLAKVLGLLISTLAVSLGAAFWFKLLEQVIRLSGRRIPLTSEAPAGSENKPV</sequence>
<dbReference type="eggNOG" id="ENOG502ZAQR">
    <property type="taxonomic scope" value="Bacteria"/>
</dbReference>
<evidence type="ECO:0000313" key="3">
    <source>
        <dbReference type="Proteomes" id="UP000016587"/>
    </source>
</evidence>
<dbReference type="OrthoDB" id="6286374at2"/>
<evidence type="ECO:0000313" key="2">
    <source>
        <dbReference type="EMBL" id="AGW12166.1"/>
    </source>
</evidence>
<keyword evidence="1" id="KW-1133">Transmembrane helix</keyword>
<dbReference type="PATRIC" id="fig|1121448.10.peg.240"/>
<dbReference type="KEGG" id="dgg:DGI_0233"/>
<name>T2G7R0_MEGG1</name>
<feature type="transmembrane region" description="Helical" evidence="1">
    <location>
        <begin position="12"/>
        <end position="37"/>
    </location>
</feature>
<protein>
    <submittedName>
        <fullName evidence="2">Uncharacterized protein</fullName>
    </submittedName>
</protein>
<dbReference type="EMBL" id="CP006585">
    <property type="protein sequence ID" value="AGW12166.1"/>
    <property type="molecule type" value="Genomic_DNA"/>
</dbReference>
<accession>T2G7R0</accession>
<organism evidence="2 3">
    <name type="scientific">Megalodesulfovibrio gigas (strain ATCC 19364 / DSM 1382 / NCIMB 9332 / VKM B-1759)</name>
    <name type="common">Desulfovibrio gigas</name>
    <dbReference type="NCBI Taxonomy" id="1121448"/>
    <lineage>
        <taxon>Bacteria</taxon>
        <taxon>Pseudomonadati</taxon>
        <taxon>Thermodesulfobacteriota</taxon>
        <taxon>Desulfovibrionia</taxon>
        <taxon>Desulfovibrionales</taxon>
        <taxon>Desulfovibrionaceae</taxon>
        <taxon>Megalodesulfovibrio</taxon>
    </lineage>
</organism>
<gene>
    <name evidence="2" type="ORF">DGI_0233</name>
</gene>
<keyword evidence="1" id="KW-0472">Membrane</keyword>
<reference evidence="3" key="2">
    <citation type="submission" date="2013-07" db="EMBL/GenBank/DDBJ databases">
        <authorList>
            <person name="Morais-Silva F.O."/>
            <person name="Rezende A.M."/>
            <person name="Pimentel C."/>
            <person name="Resende D.M."/>
            <person name="Santos C.I."/>
            <person name="Clemente C."/>
            <person name="de Oliveira L.M."/>
            <person name="da Silva S.M."/>
            <person name="Costa D.A."/>
            <person name="Varela-Raposo A."/>
            <person name="Horacio E.C.A."/>
            <person name="Matos M."/>
            <person name="Flores O."/>
            <person name="Ruiz J.C."/>
            <person name="Rodrigues-Pousada C."/>
        </authorList>
    </citation>
    <scope>NUCLEOTIDE SEQUENCE [LARGE SCALE GENOMIC DNA]</scope>
    <source>
        <strain evidence="3">ATCC 19364 / DSM 1382 / NCIMB 9332 / VKM B-1759</strain>
    </source>
</reference>
<dbReference type="RefSeq" id="WP_021758762.1">
    <property type="nucleotide sequence ID" value="NC_022444.1"/>
</dbReference>
<keyword evidence="3" id="KW-1185">Reference proteome</keyword>
<dbReference type="Proteomes" id="UP000016587">
    <property type="component" value="Chromosome"/>
</dbReference>
<reference evidence="2 3" key="1">
    <citation type="journal article" date="2013" name="J. Bacteriol.">
        <title>Roles of HynAB and Ech, the only two hydrogenases found in the model sulfate reducer Desulfovibrio gigas.</title>
        <authorList>
            <person name="Morais-Silva F.O."/>
            <person name="Santos C.I."/>
            <person name="Rodrigues R."/>
            <person name="Pereira I.A."/>
            <person name="Rodrigues-Pousada C."/>
        </authorList>
    </citation>
    <scope>NUCLEOTIDE SEQUENCE [LARGE SCALE GENOMIC DNA]</scope>
    <source>
        <strain evidence="3">ATCC 19364 / DSM 1382 / NCIMB 9332 / VKM B-1759</strain>
    </source>
</reference>
<dbReference type="STRING" id="1121448.DGI_0233"/>
<evidence type="ECO:0000256" key="1">
    <source>
        <dbReference type="SAM" id="Phobius"/>
    </source>
</evidence>
<dbReference type="AlphaFoldDB" id="T2G7R0"/>